<reference evidence="4" key="1">
    <citation type="journal article" date="2019" name="Int. J. Syst. Evol. Microbiol.">
        <title>The Global Catalogue of Microorganisms (GCM) 10K type strain sequencing project: providing services to taxonomists for standard genome sequencing and annotation.</title>
        <authorList>
            <consortium name="The Broad Institute Genomics Platform"/>
            <consortium name="The Broad Institute Genome Sequencing Center for Infectious Disease"/>
            <person name="Wu L."/>
            <person name="Ma J."/>
        </authorList>
    </citation>
    <scope>NUCLEOTIDE SEQUENCE [LARGE SCALE GENOMIC DNA]</scope>
    <source>
        <strain evidence="4">JCM 17986</strain>
    </source>
</reference>
<comment type="caution">
    <text evidence="3">The sequence shown here is derived from an EMBL/GenBank/DDBJ whole genome shotgun (WGS) entry which is preliminary data.</text>
</comment>
<dbReference type="InterPro" id="IPR039422">
    <property type="entry name" value="MarR/SlyA-like"/>
</dbReference>
<dbReference type="Proteomes" id="UP001500466">
    <property type="component" value="Unassembled WGS sequence"/>
</dbReference>
<feature type="region of interest" description="Disordered" evidence="1">
    <location>
        <begin position="1"/>
        <end position="37"/>
    </location>
</feature>
<protein>
    <recommendedName>
        <fullName evidence="2">HTH marR-type domain-containing protein</fullName>
    </recommendedName>
</protein>
<dbReference type="InterPro" id="IPR000835">
    <property type="entry name" value="HTH_MarR-typ"/>
</dbReference>
<proteinExistence type="predicted"/>
<dbReference type="RefSeq" id="WP_345678959.1">
    <property type="nucleotide sequence ID" value="NZ_BAABHS010000026.1"/>
</dbReference>
<dbReference type="Gene3D" id="1.10.10.10">
    <property type="entry name" value="Winged helix-like DNA-binding domain superfamily/Winged helix DNA-binding domain"/>
    <property type="match status" value="1"/>
</dbReference>
<dbReference type="InterPro" id="IPR036388">
    <property type="entry name" value="WH-like_DNA-bd_sf"/>
</dbReference>
<accession>A0ABP9I005</accession>
<dbReference type="Pfam" id="PF12802">
    <property type="entry name" value="MarR_2"/>
    <property type="match status" value="1"/>
</dbReference>
<dbReference type="EMBL" id="BAABHS010000026">
    <property type="protein sequence ID" value="GAA4983068.1"/>
    <property type="molecule type" value="Genomic_DNA"/>
</dbReference>
<dbReference type="PANTHER" id="PTHR33164">
    <property type="entry name" value="TRANSCRIPTIONAL REGULATOR, MARR FAMILY"/>
    <property type="match status" value="1"/>
</dbReference>
<keyword evidence="4" id="KW-1185">Reference proteome</keyword>
<dbReference type="SMART" id="SM00347">
    <property type="entry name" value="HTH_MARR"/>
    <property type="match status" value="1"/>
</dbReference>
<evidence type="ECO:0000256" key="1">
    <source>
        <dbReference type="SAM" id="MobiDB-lite"/>
    </source>
</evidence>
<evidence type="ECO:0000313" key="3">
    <source>
        <dbReference type="EMBL" id="GAA4983068.1"/>
    </source>
</evidence>
<feature type="region of interest" description="Disordered" evidence="1">
    <location>
        <begin position="180"/>
        <end position="203"/>
    </location>
</feature>
<evidence type="ECO:0000313" key="4">
    <source>
        <dbReference type="Proteomes" id="UP001500466"/>
    </source>
</evidence>
<name>A0ABP9I005_9ACTN</name>
<evidence type="ECO:0000259" key="2">
    <source>
        <dbReference type="PROSITE" id="PS50995"/>
    </source>
</evidence>
<organism evidence="3 4">
    <name type="scientific">Yinghuangia aomiensis</name>
    <dbReference type="NCBI Taxonomy" id="676205"/>
    <lineage>
        <taxon>Bacteria</taxon>
        <taxon>Bacillati</taxon>
        <taxon>Actinomycetota</taxon>
        <taxon>Actinomycetes</taxon>
        <taxon>Kitasatosporales</taxon>
        <taxon>Streptomycetaceae</taxon>
        <taxon>Yinghuangia</taxon>
    </lineage>
</organism>
<feature type="domain" description="HTH marR-type" evidence="2">
    <location>
        <begin position="40"/>
        <end position="176"/>
    </location>
</feature>
<dbReference type="InterPro" id="IPR036390">
    <property type="entry name" value="WH_DNA-bd_sf"/>
</dbReference>
<gene>
    <name evidence="3" type="ORF">GCM10023205_60990</name>
</gene>
<dbReference type="SUPFAM" id="SSF46785">
    <property type="entry name" value="Winged helix' DNA-binding domain"/>
    <property type="match status" value="1"/>
</dbReference>
<dbReference type="PROSITE" id="PS50995">
    <property type="entry name" value="HTH_MARR_2"/>
    <property type="match status" value="1"/>
</dbReference>
<feature type="compositionally biased region" description="Basic and acidic residues" evidence="1">
    <location>
        <begin position="1"/>
        <end position="10"/>
    </location>
</feature>
<sequence length="203" mass="21424">MATDARESRENAAGGREASPDGGAGTPRDAALPPSGRADDSALFHLLRAVTVEYGLRQNEFAAAHGMHPTDVRALVCLLDAERAGTPATAGLVATGLGLNSAGTTAVLDRLESLGLIARTRDPQDRRRVLLTVEDRAKTLGRQWFGPLIARTTAPLRDFDENQLGAIRLFLESALGALTEEAPGPVSAPGRGRRGESPRSTPR</sequence>
<dbReference type="PANTHER" id="PTHR33164:SF106">
    <property type="entry name" value="TRANSCRIPTIONAL REGULATORY PROTEIN"/>
    <property type="match status" value="1"/>
</dbReference>